<comment type="caution">
    <text evidence="1">The sequence shown here is derived from an EMBL/GenBank/DDBJ whole genome shotgun (WGS) entry which is preliminary data.</text>
</comment>
<dbReference type="STRING" id="1306406.J116_015425"/>
<dbReference type="EMBL" id="ASHX02000001">
    <property type="protein sequence ID" value="OEJ95669.1"/>
    <property type="molecule type" value="Genomic_DNA"/>
</dbReference>
<proteinExistence type="predicted"/>
<dbReference type="Proteomes" id="UP000095329">
    <property type="component" value="Unassembled WGS sequence"/>
</dbReference>
<protein>
    <submittedName>
        <fullName evidence="1">Uncharacterized protein</fullName>
    </submittedName>
</protein>
<reference evidence="1 2" key="1">
    <citation type="journal article" date="2013" name="Genome Announc.">
        <title>Genome Sequence of Streptomyces violaceusniger Strain SPC6, a Halotolerant Streptomycete That Exhibits Rapid Growth and Development.</title>
        <authorList>
            <person name="Chen X."/>
            <person name="Zhang B."/>
            <person name="Zhang W."/>
            <person name="Wu X."/>
            <person name="Zhang M."/>
            <person name="Chen T."/>
            <person name="Liu G."/>
            <person name="Dyson P."/>
        </authorList>
    </citation>
    <scope>NUCLEOTIDE SEQUENCE [LARGE SCALE GENOMIC DNA]</scope>
    <source>
        <strain evidence="1 2">SPC6</strain>
    </source>
</reference>
<evidence type="ECO:0000313" key="2">
    <source>
        <dbReference type="Proteomes" id="UP000095329"/>
    </source>
</evidence>
<keyword evidence="2" id="KW-1185">Reference proteome</keyword>
<accession>A0A1D3DTQ1</accession>
<evidence type="ECO:0000313" key="1">
    <source>
        <dbReference type="EMBL" id="OEJ95669.1"/>
    </source>
</evidence>
<name>A0A1D3DTQ1_9ACTN</name>
<dbReference type="AlphaFoldDB" id="A0A1D3DTQ1"/>
<gene>
    <name evidence="1" type="ORF">J116_015425</name>
</gene>
<sequence length="72" mass="8211">MSYELWRDVSWAPDDKIGSLYFDCSLTDQTKSWVKTSSGKFYWKLWTVPTDCLTPGGNCPMDLTGRTAYTTS</sequence>
<organism evidence="1 2">
    <name type="scientific">Streptomyces thermolilacinus SPC6</name>
    <dbReference type="NCBI Taxonomy" id="1306406"/>
    <lineage>
        <taxon>Bacteria</taxon>
        <taxon>Bacillati</taxon>
        <taxon>Actinomycetota</taxon>
        <taxon>Actinomycetes</taxon>
        <taxon>Kitasatosporales</taxon>
        <taxon>Streptomycetaceae</taxon>
        <taxon>Streptomyces</taxon>
    </lineage>
</organism>